<dbReference type="GeneTree" id="ENSGT01030000234601"/>
<comment type="similarity">
    <text evidence="1 10">Belongs to the Arg-specific ADP-ribosyltransferase family.</text>
</comment>
<evidence type="ECO:0000256" key="5">
    <source>
        <dbReference type="ARBA" id="ARBA00022729"/>
    </source>
</evidence>
<sequence>MGHSWTFQHDNDPNPPGLNPSIPLDMVPDSVDDMYEGCTEPMYTEVEKKYLPREKKNEPFKKAWSSAELCAKNVKDRFKKKTTHFDSAELTHDHIKAICVYTKGYTPIYAEFNEAVRTNKTVYKTTFKFHSLHFLLTDALRLLKLKQPNCHTTYRRSKSAFEGKVNQIIRFGYFASSSLSKEMTHFGRVSCFKITTCSGAFLKSYPVMGDKEQEVLIPPFEMFKIIKKEKPNFLNCNHHTKHALLTLSSVHSLLTLSSVHSLLTLSSVHSLLCSLSTHSLFTLYSLSPLFTLYSFSPLS</sequence>
<accession>A0AAY5L7S5</accession>
<dbReference type="SUPFAM" id="SSF56399">
    <property type="entry name" value="ADP-ribosylation"/>
    <property type="match status" value="1"/>
</dbReference>
<evidence type="ECO:0000256" key="4">
    <source>
        <dbReference type="ARBA" id="ARBA00022695"/>
    </source>
</evidence>
<dbReference type="GO" id="GO:0106274">
    <property type="term" value="F:NAD+-protein-arginine ADP-ribosyltransferase activity"/>
    <property type="evidence" value="ECO:0007669"/>
    <property type="project" value="UniProtKB-EC"/>
</dbReference>
<dbReference type="PROSITE" id="PS51996">
    <property type="entry name" value="TR_MART"/>
    <property type="match status" value="1"/>
</dbReference>
<evidence type="ECO:0000256" key="2">
    <source>
        <dbReference type="ARBA" id="ARBA00022676"/>
    </source>
</evidence>
<evidence type="ECO:0000256" key="7">
    <source>
        <dbReference type="ARBA" id="ARBA00023027"/>
    </source>
</evidence>
<keyword evidence="6 10" id="KW-0521">NADP</keyword>
<reference evidence="12" key="3">
    <citation type="submission" date="2025-09" db="UniProtKB">
        <authorList>
            <consortium name="Ensembl"/>
        </authorList>
    </citation>
    <scope>IDENTIFICATION</scope>
</reference>
<keyword evidence="4" id="KW-0548">Nucleotidyltransferase</keyword>
<keyword evidence="3 10" id="KW-0808">Transferase</keyword>
<evidence type="ECO:0000256" key="3">
    <source>
        <dbReference type="ARBA" id="ARBA00022679"/>
    </source>
</evidence>
<dbReference type="InterPro" id="IPR000768">
    <property type="entry name" value="ART"/>
</dbReference>
<dbReference type="Pfam" id="PF01129">
    <property type="entry name" value="ART"/>
    <property type="match status" value="1"/>
</dbReference>
<protein>
    <recommendedName>
        <fullName evidence="10">NAD(P)(+)--arginine ADP-ribosyltransferase</fullName>
        <ecNumber evidence="10">2.4.2.31</ecNumber>
    </recommendedName>
    <alternativeName>
        <fullName evidence="10">Mono(ADP-ribosyl)transferase</fullName>
    </alternativeName>
</protein>
<evidence type="ECO:0000256" key="8">
    <source>
        <dbReference type="ARBA" id="ARBA00023157"/>
    </source>
</evidence>
<dbReference type="PANTHER" id="PTHR10339">
    <property type="entry name" value="ADP-RIBOSYLTRANSFERASE"/>
    <property type="match status" value="1"/>
</dbReference>
<evidence type="ECO:0000313" key="12">
    <source>
        <dbReference type="Ensembl" id="ENSELUP00000094802.1"/>
    </source>
</evidence>
<dbReference type="Proteomes" id="UP000265140">
    <property type="component" value="Chromosome 25"/>
</dbReference>
<evidence type="ECO:0000256" key="10">
    <source>
        <dbReference type="RuleBase" id="RU361228"/>
    </source>
</evidence>
<dbReference type="AlphaFoldDB" id="A0AAY5L7S5"/>
<dbReference type="Ensembl" id="ENSELUT00000104705.1">
    <property type="protein sequence ID" value="ENSELUP00000094802.1"/>
    <property type="gene ID" value="ENSELUG00000038033.1"/>
</dbReference>
<proteinExistence type="inferred from homology"/>
<dbReference type="EC" id="2.4.2.31" evidence="10"/>
<dbReference type="PRINTS" id="PR00970">
    <property type="entry name" value="RIBTRNSFRASE"/>
</dbReference>
<dbReference type="GO" id="GO:0003950">
    <property type="term" value="F:NAD+ poly-ADP-ribosyltransferase activity"/>
    <property type="evidence" value="ECO:0007669"/>
    <property type="project" value="TreeGrafter"/>
</dbReference>
<dbReference type="Gene3D" id="3.90.176.10">
    <property type="entry name" value="Toxin ADP-ribosyltransferase, Chain A, domain 1"/>
    <property type="match status" value="1"/>
</dbReference>
<comment type="catalytic activity">
    <reaction evidence="9 10">
        <text>L-arginyl-[protein] + NAD(+) = N(omega)-(ADP-D-ribosyl)-L-arginyl-[protein] + nicotinamide + H(+)</text>
        <dbReference type="Rhea" id="RHEA:19149"/>
        <dbReference type="Rhea" id="RHEA-COMP:10532"/>
        <dbReference type="Rhea" id="RHEA-COMP:15087"/>
        <dbReference type="ChEBI" id="CHEBI:15378"/>
        <dbReference type="ChEBI" id="CHEBI:17154"/>
        <dbReference type="ChEBI" id="CHEBI:29965"/>
        <dbReference type="ChEBI" id="CHEBI:57540"/>
        <dbReference type="ChEBI" id="CHEBI:142554"/>
        <dbReference type="EC" id="2.4.2.31"/>
    </reaction>
</comment>
<evidence type="ECO:0000256" key="9">
    <source>
        <dbReference type="ARBA" id="ARBA00047597"/>
    </source>
</evidence>
<name>A0AAY5L7S5_ESOLU</name>
<evidence type="ECO:0000256" key="6">
    <source>
        <dbReference type="ARBA" id="ARBA00022857"/>
    </source>
</evidence>
<evidence type="ECO:0000256" key="1">
    <source>
        <dbReference type="ARBA" id="ARBA00009558"/>
    </source>
</evidence>
<feature type="region of interest" description="Disordered" evidence="11">
    <location>
        <begin position="1"/>
        <end position="22"/>
    </location>
</feature>
<reference evidence="12" key="2">
    <citation type="submission" date="2025-08" db="UniProtKB">
        <authorList>
            <consortium name="Ensembl"/>
        </authorList>
    </citation>
    <scope>IDENTIFICATION</scope>
</reference>
<dbReference type="PANTHER" id="PTHR10339:SF27">
    <property type="entry name" value="NAD(P)(+)--ARGININE ADP-RIBOSYLTRANSFERASE"/>
    <property type="match status" value="1"/>
</dbReference>
<keyword evidence="7 10" id="KW-0520">NAD</keyword>
<dbReference type="InterPro" id="IPR050999">
    <property type="entry name" value="ADP-ribosyltransferase_ARG"/>
</dbReference>
<keyword evidence="8" id="KW-1015">Disulfide bond</keyword>
<keyword evidence="2 10" id="KW-0328">Glycosyltransferase</keyword>
<dbReference type="GO" id="GO:0016779">
    <property type="term" value="F:nucleotidyltransferase activity"/>
    <property type="evidence" value="ECO:0007669"/>
    <property type="project" value="UniProtKB-KW"/>
</dbReference>
<keyword evidence="13" id="KW-1185">Reference proteome</keyword>
<keyword evidence="5" id="KW-0732">Signal</keyword>
<evidence type="ECO:0000313" key="13">
    <source>
        <dbReference type="Proteomes" id="UP000265140"/>
    </source>
</evidence>
<dbReference type="FunFam" id="3.90.176.10:FF:000001">
    <property type="entry name" value="NAD(P)(+)--arginine ADP-ribosyltransferase"/>
    <property type="match status" value="1"/>
</dbReference>
<organism evidence="12 13">
    <name type="scientific">Esox lucius</name>
    <name type="common">Northern pike</name>
    <dbReference type="NCBI Taxonomy" id="8010"/>
    <lineage>
        <taxon>Eukaryota</taxon>
        <taxon>Metazoa</taxon>
        <taxon>Chordata</taxon>
        <taxon>Craniata</taxon>
        <taxon>Vertebrata</taxon>
        <taxon>Euteleostomi</taxon>
        <taxon>Actinopterygii</taxon>
        <taxon>Neopterygii</taxon>
        <taxon>Teleostei</taxon>
        <taxon>Protacanthopterygii</taxon>
        <taxon>Esociformes</taxon>
        <taxon>Esocidae</taxon>
        <taxon>Esox</taxon>
    </lineage>
</organism>
<reference evidence="12 13" key="1">
    <citation type="submission" date="2020-02" db="EMBL/GenBank/DDBJ databases">
        <title>Esox lucius (northern pike) genome, fEsoLuc1, primary haplotype.</title>
        <authorList>
            <person name="Myers G."/>
            <person name="Karagic N."/>
            <person name="Meyer A."/>
            <person name="Pippel M."/>
            <person name="Reichard M."/>
            <person name="Winkler S."/>
            <person name="Tracey A."/>
            <person name="Sims Y."/>
            <person name="Howe K."/>
            <person name="Rhie A."/>
            <person name="Formenti G."/>
            <person name="Durbin R."/>
            <person name="Fedrigo O."/>
            <person name="Jarvis E.D."/>
        </authorList>
    </citation>
    <scope>NUCLEOTIDE SEQUENCE [LARGE SCALE GENOMIC DNA]</scope>
</reference>
<evidence type="ECO:0000256" key="11">
    <source>
        <dbReference type="SAM" id="MobiDB-lite"/>
    </source>
</evidence>